<dbReference type="PROSITE" id="PS51257">
    <property type="entry name" value="PROKAR_LIPOPROTEIN"/>
    <property type="match status" value="1"/>
</dbReference>
<proteinExistence type="predicted"/>
<protein>
    <submittedName>
        <fullName evidence="3">Exosortase-dependent surface protein XDP1</fullName>
    </submittedName>
</protein>
<keyword evidence="4" id="KW-1185">Reference proteome</keyword>
<evidence type="ECO:0000313" key="4">
    <source>
        <dbReference type="Proteomes" id="UP001336250"/>
    </source>
</evidence>
<dbReference type="Proteomes" id="UP001336250">
    <property type="component" value="Unassembled WGS sequence"/>
</dbReference>
<organism evidence="3 4">
    <name type="scientific">Aquincola agrisoli</name>
    <dbReference type="NCBI Taxonomy" id="3119538"/>
    <lineage>
        <taxon>Bacteria</taxon>
        <taxon>Pseudomonadati</taxon>
        <taxon>Pseudomonadota</taxon>
        <taxon>Betaproteobacteria</taxon>
        <taxon>Burkholderiales</taxon>
        <taxon>Sphaerotilaceae</taxon>
        <taxon>Aquincola</taxon>
    </lineage>
</organism>
<dbReference type="EMBL" id="JAZIBG010000023">
    <property type="protein sequence ID" value="MEF7614200.1"/>
    <property type="molecule type" value="Genomic_DNA"/>
</dbReference>
<feature type="chain" id="PRO_5043443556" evidence="1">
    <location>
        <begin position="26"/>
        <end position="268"/>
    </location>
</feature>
<dbReference type="InterPro" id="IPR013424">
    <property type="entry name" value="Ice-binding_C"/>
</dbReference>
<dbReference type="NCBIfam" id="NF041927">
    <property type="entry name" value="Xrt_dep_XDP1"/>
    <property type="match status" value="1"/>
</dbReference>
<name>A0AAW9QHX0_9BURK</name>
<accession>A0AAW9QHX0</accession>
<evidence type="ECO:0000313" key="3">
    <source>
        <dbReference type="EMBL" id="MEF7614200.1"/>
    </source>
</evidence>
<feature type="signal peptide" evidence="1">
    <location>
        <begin position="1"/>
        <end position="25"/>
    </location>
</feature>
<feature type="domain" description="Ice-binding protein C-terminal" evidence="2">
    <location>
        <begin position="241"/>
        <end position="263"/>
    </location>
</feature>
<gene>
    <name evidence="3" type="primary">xdp1</name>
    <name evidence="3" type="ORF">V4F39_09800</name>
</gene>
<evidence type="ECO:0000256" key="1">
    <source>
        <dbReference type="SAM" id="SignalP"/>
    </source>
</evidence>
<dbReference type="AlphaFoldDB" id="A0AAW9QHX0"/>
<keyword evidence="1" id="KW-0732">Signal</keyword>
<dbReference type="InterPro" id="IPR049672">
    <property type="entry name" value="Xrt_dep_XDP1"/>
</dbReference>
<dbReference type="RefSeq" id="WP_332289161.1">
    <property type="nucleotide sequence ID" value="NZ_JAZIBG010000023.1"/>
</dbReference>
<dbReference type="Pfam" id="PF07589">
    <property type="entry name" value="PEP-CTERM"/>
    <property type="match status" value="1"/>
</dbReference>
<evidence type="ECO:0000259" key="2">
    <source>
        <dbReference type="Pfam" id="PF07589"/>
    </source>
</evidence>
<reference evidence="3 4" key="1">
    <citation type="submission" date="2024-02" db="EMBL/GenBank/DDBJ databases">
        <title>Genome sequence of Aquincola sp. MAHUQ-54.</title>
        <authorList>
            <person name="Huq M.A."/>
        </authorList>
    </citation>
    <scope>NUCLEOTIDE SEQUENCE [LARGE SCALE GENOMIC DNA]</scope>
    <source>
        <strain evidence="3 4">MAHUQ-54</strain>
    </source>
</reference>
<comment type="caution">
    <text evidence="3">The sequence shown here is derived from an EMBL/GenBank/DDBJ whole genome shotgun (WGS) entry which is preliminary data.</text>
</comment>
<sequence length="268" mass="27276">MITTKHLLTAAVALGAACLAPASFAAMTWGFQQPGVCSQNSSNANNYGNSWACGGGNPALTVSGYSVGTSSGSTFATAFVDDNGGYGFGVKSRTEGLTVTSPQHAMDNNTGTDVMLLSFSSSVILRQLTLGYFSNDSDITLLRYTGSTNPLAAGDLTGLRVGELITNGWSLVGNYNDIGKTTTNVNAAGASSSWWLLAAYNSTLAGSSASANGKTADSLSDYVKVLSVVADAVTPPTTGRVSEPGSLALAGMALLGVFATRRRPGKAA</sequence>